<comment type="function">
    <text evidence="2">Globally modulates RNA abundance by binding to RNase E (Rne) and regulating its endonucleolytic activity. Can modulate Rne action in a substrate-dependent manner by altering the composition of the degradosome.</text>
</comment>
<reference evidence="4 5" key="1">
    <citation type="submission" date="2020-04" db="EMBL/GenBank/DDBJ databases">
        <title>Ferrimonas sp. S7 isolated from sea water.</title>
        <authorList>
            <person name="Bae S.S."/>
            <person name="Baek K."/>
        </authorList>
    </citation>
    <scope>NUCLEOTIDE SEQUENCE [LARGE SCALE GENOMIC DNA]</scope>
    <source>
        <strain evidence="4 5">S7</strain>
    </source>
</reference>
<accession>A0A6H1UJA6</accession>
<dbReference type="InterPro" id="IPR016716">
    <property type="entry name" value="RraB"/>
</dbReference>
<evidence type="ECO:0000313" key="5">
    <source>
        <dbReference type="Proteomes" id="UP000501602"/>
    </source>
</evidence>
<dbReference type="RefSeq" id="WP_168663341.1">
    <property type="nucleotide sequence ID" value="NZ_CP051180.1"/>
</dbReference>
<dbReference type="AlphaFoldDB" id="A0A6H1UJA6"/>
<sequence>MTADQLIKEQQMETREIVQALLEDGSKEDAIYSIEHHFASEDFDALEKAAVDVYKAGFEVEDAEEIELEDGDIAYCFSAVVDHELKVERLDKDCAQLIALAEKHKVLYDGWGTHFVEQGE</sequence>
<keyword evidence="1 2" id="KW-0963">Cytoplasm</keyword>
<dbReference type="Gene3D" id="3.30.70.970">
    <property type="entry name" value="RraB-like"/>
    <property type="match status" value="1"/>
</dbReference>
<dbReference type="GO" id="GO:0060698">
    <property type="term" value="F:endoribonuclease inhibitor activity"/>
    <property type="evidence" value="ECO:0007669"/>
    <property type="project" value="UniProtKB-UniRule"/>
</dbReference>
<proteinExistence type="inferred from homology"/>
<comment type="subcellular location">
    <subcellularLocation>
        <location evidence="2">Cytoplasm</location>
    </subcellularLocation>
</comment>
<organism evidence="4 5">
    <name type="scientific">Ferrimonas lipolytica</name>
    <dbReference type="NCBI Taxonomy" id="2724191"/>
    <lineage>
        <taxon>Bacteria</taxon>
        <taxon>Pseudomonadati</taxon>
        <taxon>Pseudomonadota</taxon>
        <taxon>Gammaproteobacteria</taxon>
        <taxon>Alteromonadales</taxon>
        <taxon>Ferrimonadaceae</taxon>
        <taxon>Ferrimonas</taxon>
    </lineage>
</organism>
<protein>
    <recommendedName>
        <fullName evidence="2">Regulator of ribonuclease activity B</fullName>
    </recommendedName>
</protein>
<dbReference type="GO" id="GO:0005737">
    <property type="term" value="C:cytoplasm"/>
    <property type="evidence" value="ECO:0007669"/>
    <property type="project" value="UniProtKB-SubCell"/>
</dbReference>
<dbReference type="NCBIfam" id="NF008393">
    <property type="entry name" value="PRK11191.1"/>
    <property type="match status" value="1"/>
</dbReference>
<gene>
    <name evidence="2 4" type="primary">rraB</name>
    <name evidence="4" type="ORF">HER31_13185</name>
</gene>
<name>A0A6H1UJA6_9GAMM</name>
<keyword evidence="5" id="KW-1185">Reference proteome</keyword>
<comment type="subunit">
    <text evidence="2">Interacts with the C-terminal region of Rne.</text>
</comment>
<dbReference type="Proteomes" id="UP000501602">
    <property type="component" value="Chromosome"/>
</dbReference>
<evidence type="ECO:0000259" key="3">
    <source>
        <dbReference type="Pfam" id="PF06877"/>
    </source>
</evidence>
<dbReference type="Pfam" id="PF06877">
    <property type="entry name" value="RraB"/>
    <property type="match status" value="1"/>
</dbReference>
<dbReference type="InterPro" id="IPR036701">
    <property type="entry name" value="RraB-like_sf"/>
</dbReference>
<evidence type="ECO:0000313" key="4">
    <source>
        <dbReference type="EMBL" id="QIZ78908.1"/>
    </source>
</evidence>
<dbReference type="SUPFAM" id="SSF89946">
    <property type="entry name" value="Hypothetical protein VC0424"/>
    <property type="match status" value="1"/>
</dbReference>
<dbReference type="GO" id="GO:0019899">
    <property type="term" value="F:enzyme binding"/>
    <property type="evidence" value="ECO:0007669"/>
    <property type="project" value="UniProtKB-UniRule"/>
</dbReference>
<dbReference type="HAMAP" id="MF_01888">
    <property type="entry name" value="RraB"/>
    <property type="match status" value="1"/>
</dbReference>
<dbReference type="InterPro" id="IPR009671">
    <property type="entry name" value="RraB_dom"/>
</dbReference>
<dbReference type="PIRSF" id="PIRSF018193">
    <property type="entry name" value="UCP018193"/>
    <property type="match status" value="1"/>
</dbReference>
<evidence type="ECO:0000256" key="2">
    <source>
        <dbReference type="HAMAP-Rule" id="MF_01888"/>
    </source>
</evidence>
<dbReference type="EMBL" id="CP051180">
    <property type="protein sequence ID" value="QIZ78908.1"/>
    <property type="molecule type" value="Genomic_DNA"/>
</dbReference>
<evidence type="ECO:0000256" key="1">
    <source>
        <dbReference type="ARBA" id="ARBA00022490"/>
    </source>
</evidence>
<dbReference type="KEGG" id="fes:HER31_13185"/>
<feature type="domain" description="Regulator of ribonuclease activity B" evidence="3">
    <location>
        <begin position="12"/>
        <end position="113"/>
    </location>
</feature>
<comment type="similarity">
    <text evidence="2">Belongs to the RraB family.</text>
</comment>